<evidence type="ECO:0000259" key="2">
    <source>
        <dbReference type="PROSITE" id="PS50181"/>
    </source>
</evidence>
<feature type="transmembrane region" description="Helical" evidence="1">
    <location>
        <begin position="394"/>
        <end position="416"/>
    </location>
</feature>
<evidence type="ECO:0000313" key="4">
    <source>
        <dbReference type="Proteomes" id="UP000736787"/>
    </source>
</evidence>
<dbReference type="InterPro" id="IPR036047">
    <property type="entry name" value="F-box-like_dom_sf"/>
</dbReference>
<comment type="caution">
    <text evidence="3">The sequence shown here is derived from an EMBL/GenBank/DDBJ whole genome shotgun (WGS) entry which is preliminary data.</text>
</comment>
<feature type="transmembrane region" description="Helical" evidence="1">
    <location>
        <begin position="560"/>
        <end position="581"/>
    </location>
</feature>
<name>A0A8T1E8J7_9STRA</name>
<feature type="transmembrane region" description="Helical" evidence="1">
    <location>
        <begin position="864"/>
        <end position="882"/>
    </location>
</feature>
<feature type="transmembrane region" description="Helical" evidence="1">
    <location>
        <begin position="1031"/>
        <end position="1055"/>
    </location>
</feature>
<organism evidence="3 4">
    <name type="scientific">Phytophthora cactorum</name>
    <dbReference type="NCBI Taxonomy" id="29920"/>
    <lineage>
        <taxon>Eukaryota</taxon>
        <taxon>Sar</taxon>
        <taxon>Stramenopiles</taxon>
        <taxon>Oomycota</taxon>
        <taxon>Peronosporomycetes</taxon>
        <taxon>Peronosporales</taxon>
        <taxon>Peronosporaceae</taxon>
        <taxon>Phytophthora</taxon>
    </lineage>
</organism>
<accession>A0A8T1E8J7</accession>
<keyword evidence="1" id="KW-0812">Transmembrane</keyword>
<proteinExistence type="predicted"/>
<evidence type="ECO:0000313" key="3">
    <source>
        <dbReference type="EMBL" id="KAG2950778.1"/>
    </source>
</evidence>
<feature type="transmembrane region" description="Helical" evidence="1">
    <location>
        <begin position="85"/>
        <end position="102"/>
    </location>
</feature>
<gene>
    <name evidence="3" type="ORF">PC117_g4168</name>
</gene>
<feature type="transmembrane region" description="Helical" evidence="1">
    <location>
        <begin position="1360"/>
        <end position="1379"/>
    </location>
</feature>
<dbReference type="SUPFAM" id="SSF81383">
    <property type="entry name" value="F-box domain"/>
    <property type="match status" value="1"/>
</dbReference>
<evidence type="ECO:0000256" key="1">
    <source>
        <dbReference type="SAM" id="Phobius"/>
    </source>
</evidence>
<feature type="transmembrane region" description="Helical" evidence="1">
    <location>
        <begin position="630"/>
        <end position="652"/>
    </location>
</feature>
<keyword evidence="1" id="KW-1133">Transmembrane helix</keyword>
<feature type="domain" description="F-box" evidence="2">
    <location>
        <begin position="1153"/>
        <end position="1201"/>
    </location>
</feature>
<dbReference type="Proteomes" id="UP000736787">
    <property type="component" value="Unassembled WGS sequence"/>
</dbReference>
<feature type="transmembrane region" description="Helical" evidence="1">
    <location>
        <begin position="276"/>
        <end position="297"/>
    </location>
</feature>
<dbReference type="VEuPathDB" id="FungiDB:PC110_g621"/>
<feature type="transmembrane region" description="Helical" evidence="1">
    <location>
        <begin position="422"/>
        <end position="443"/>
    </location>
</feature>
<feature type="transmembrane region" description="Helical" evidence="1">
    <location>
        <begin position="802"/>
        <end position="820"/>
    </location>
</feature>
<feature type="transmembrane region" description="Helical" evidence="1">
    <location>
        <begin position="1004"/>
        <end position="1025"/>
    </location>
</feature>
<feature type="transmembrane region" description="Helical" evidence="1">
    <location>
        <begin position="658"/>
        <end position="679"/>
    </location>
</feature>
<feature type="transmembrane region" description="Helical" evidence="1">
    <location>
        <begin position="726"/>
        <end position="748"/>
    </location>
</feature>
<feature type="transmembrane region" description="Helical" evidence="1">
    <location>
        <begin position="114"/>
        <end position="135"/>
    </location>
</feature>
<reference evidence="3" key="1">
    <citation type="submission" date="2018-10" db="EMBL/GenBank/DDBJ databases">
        <title>Effector identification in a new, highly contiguous assembly of the strawberry crown rot pathogen Phytophthora cactorum.</title>
        <authorList>
            <person name="Armitage A.D."/>
            <person name="Nellist C.F."/>
            <person name="Bates H."/>
            <person name="Vickerstaff R.J."/>
            <person name="Harrison R.J."/>
        </authorList>
    </citation>
    <scope>NUCLEOTIDE SEQUENCE</scope>
    <source>
        <strain evidence="3">4040</strain>
    </source>
</reference>
<feature type="transmembrane region" description="Helical" evidence="1">
    <location>
        <begin position="888"/>
        <end position="912"/>
    </location>
</feature>
<feature type="transmembrane region" description="Helical" evidence="1">
    <location>
        <begin position="933"/>
        <end position="955"/>
    </location>
</feature>
<feature type="transmembrane region" description="Helical" evidence="1">
    <location>
        <begin position="778"/>
        <end position="796"/>
    </location>
</feature>
<dbReference type="PROSITE" id="PS50181">
    <property type="entry name" value="FBOX"/>
    <property type="match status" value="1"/>
</dbReference>
<keyword evidence="1" id="KW-0472">Membrane</keyword>
<dbReference type="EMBL" id="RCMK01000064">
    <property type="protein sequence ID" value="KAG2950778.1"/>
    <property type="molecule type" value="Genomic_DNA"/>
</dbReference>
<feature type="transmembrane region" description="Helical" evidence="1">
    <location>
        <begin position="187"/>
        <end position="213"/>
    </location>
</feature>
<feature type="transmembrane region" description="Helical" evidence="1">
    <location>
        <begin position="700"/>
        <end position="720"/>
    </location>
</feature>
<dbReference type="InterPro" id="IPR001810">
    <property type="entry name" value="F-box_dom"/>
</dbReference>
<sequence>MIPPLNRRLFLRFHPSPHTRCIRFNDAPRTTSIRASPATASTAASWPKVRDRSAPTYELGDLLLSTLKLSPVQPTERRTKRSQSLGVLALELSLALTAWLTLARGGLPPRVHDVVGGTLLVSSAGACYLSVCHVLRRLPGTKRVGGLLLDRSNPRSWPHEKRRLLLEVCTWMASVLSLYTASHSGWIAIGTGAMAAAVLAFVSDFLAASLHLLETRLDPQQMRGIGGMLWLKVALSYVCVGYIISDTGRKLHSYVFGEEEEMQQQFQSVDQLVFNYLLITLVGTSLIIASELLLLCAPTRRAGIVLQGRIVGARKNWERHPLRSLVEVTGTFGATTLYCSTTKDMLLSLQLGTCCGVLLILSSELLASASRPRFVSPPSPQAAVEMPADHWVKLIPVVVMMLYFLFQVYAAIVRAANVPSSSLTLMLSFIAVAAITLTVLALSGRKPSLVELARIGRRLAARICVGIITLVAPKVSYGLPGVLFSCVLSAFCIAFSRECWDDIEVNEGAQLKEIACAPPQPADIPSISTESKVCPSESWSDRALSFVKERYPHLYKRVKWTFVGIMVVSTLDMCSTFFAVINQDKLSLSQFSAINVVVSASVGYLTSPAPYELHPAVLLNTGVKQFKNKWVVFPLHMFVETLVFVGVFVGTFAASSTVFSSLTLAALSGIVVSVGGHWVCSRLHLTVGTHMRMQLTATCALFFCLFLITYASMVSLLSIYHYFESIEAAFCLASFAGIFFLAASELFLMWEPTREVGLLLQRRVTNAKTNWRLEPLRSFLELFTWFAVICGSFALYDDLVLALQLGTFSGIAVTLSGEYFRKNRSKLIPWGQDLLADDEVLAAPISPIGTPCGNVAEPTRARPLPVMLLFAYIGSGTFQWIFENMRSLEVTVLLATIAGIAFLCFADMLVLFKPTRWAGVILQDRFINVKQNWRGYPVRSFVEFGCFMGVIYGSYAIYQDLVVAVQVGTLSGMLVTLGGEQLRNCARAMPLNEADRQEVEKTQILPLPVMSLLGLVGAVAFNIIYTHLRSIEVAFVLATTSGVIFALVGDMFVIWKPTRKVGMVLQERILYFKQNFSSHTRRSWMEVASLCGGWYLSYDFLWPGDLLIAIQFGTTTGIVACVCGELTMEYVAEAERRLIAGVSARLAQDPQRDSTFLNLPYEVQFEVAHFLTAEDLLVARATCHKINNMLKAESARFWLHASLRRTIRDHRERSRAHSISHRMGNRARSLVYEAITLVLPKIVGARDPAQVLTSSNEVNRALKWVYLNADWIRKQNLPQLVNEGEIEGSALISLSAGDVAFDVFRHMPDKSSLGIIITRNEDFAIERVDVPRGVYDTIQRDPFSFVAAETLSTLEVFSNWHLTVVAFVTMTLIFIGQFSSDLLRAYVLPASFTWWGVR</sequence>
<protein>
    <recommendedName>
        <fullName evidence="2">F-box domain-containing protein</fullName>
    </recommendedName>
</protein>
<feature type="transmembrane region" description="Helical" evidence="1">
    <location>
        <begin position="225"/>
        <end position="244"/>
    </location>
</feature>